<dbReference type="Gene3D" id="1.20.58.1610">
    <property type="entry name" value="NADH:ubiquinone/plastoquinone oxidoreductase, chain 3"/>
    <property type="match status" value="1"/>
</dbReference>
<feature type="transmembrane region" description="Helical" evidence="9">
    <location>
        <begin position="7"/>
        <end position="26"/>
    </location>
</feature>
<keyword evidence="7 9" id="KW-0472">Membrane</keyword>
<evidence type="ECO:0000256" key="9">
    <source>
        <dbReference type="RuleBase" id="RU003640"/>
    </source>
</evidence>
<comment type="function">
    <text evidence="9">Core subunit of the mitochondrial membrane respiratory chain NADH dehydrogenase (Complex I) which catalyzes electron transfer from NADH through the respiratory chain, using ubiquinone as an electron acceptor. Essential for the catalytic activity of complex I.</text>
</comment>
<keyword evidence="4 9" id="KW-0813">Transport</keyword>
<geneLocation type="mitochondrion" evidence="10"/>
<evidence type="ECO:0000256" key="6">
    <source>
        <dbReference type="ARBA" id="ARBA00022989"/>
    </source>
</evidence>
<organism evidence="10">
    <name type="scientific">Capsala pricei</name>
    <dbReference type="NCBI Taxonomy" id="651779"/>
    <lineage>
        <taxon>Eukaryota</taxon>
        <taxon>Metazoa</taxon>
        <taxon>Spiralia</taxon>
        <taxon>Lophotrochozoa</taxon>
        <taxon>Platyhelminthes</taxon>
        <taxon>Monogenea</taxon>
        <taxon>Monopisthocotylea</taxon>
        <taxon>Capsalidea</taxon>
        <taxon>Capsalidae</taxon>
        <taxon>Capsala</taxon>
    </lineage>
</organism>
<dbReference type="EMBL" id="MN746360">
    <property type="protein sequence ID" value="QIK50414.1"/>
    <property type="molecule type" value="Genomic_DNA"/>
</dbReference>
<evidence type="ECO:0000256" key="5">
    <source>
        <dbReference type="ARBA" id="ARBA00022692"/>
    </source>
</evidence>
<evidence type="ECO:0000256" key="8">
    <source>
        <dbReference type="ARBA" id="ARBA00049551"/>
    </source>
</evidence>
<evidence type="ECO:0000256" key="1">
    <source>
        <dbReference type="ARBA" id="ARBA00004370"/>
    </source>
</evidence>
<accession>A0A6G7WDQ9</accession>
<dbReference type="AlphaFoldDB" id="A0A6G7WDQ9"/>
<gene>
    <name evidence="10" type="primary">nad3</name>
</gene>
<evidence type="ECO:0000256" key="2">
    <source>
        <dbReference type="ARBA" id="ARBA00008472"/>
    </source>
</evidence>
<sequence>MISLLNIMLSGSLILLLVFIYHSLLYNKSLEYNNKGVWSSPFESGFSGHTININNFSISFFILLVFFVVFDLEISLLLNLPTQPTLYKNFFFYFFFVIIICLGYISEVNKGFVTWQS</sequence>
<reference evidence="10" key="1">
    <citation type="submission" date="2019-11" db="EMBL/GenBank/DDBJ databases">
        <authorList>
            <person name="Yang C."/>
        </authorList>
    </citation>
    <scope>NUCLEOTIDE SEQUENCE</scope>
    <source>
        <tissue evidence="10">Muscle</tissue>
    </source>
</reference>
<keyword evidence="9" id="KW-0520">NAD</keyword>
<keyword evidence="9 10" id="KW-0496">Mitochondrion</keyword>
<feature type="transmembrane region" description="Helical" evidence="9">
    <location>
        <begin position="56"/>
        <end position="78"/>
    </location>
</feature>
<evidence type="ECO:0000256" key="4">
    <source>
        <dbReference type="ARBA" id="ARBA00022448"/>
    </source>
</evidence>
<name>A0A6G7WDQ9_9PLAT</name>
<dbReference type="Pfam" id="PF00507">
    <property type="entry name" value="Oxidored_q4"/>
    <property type="match status" value="1"/>
</dbReference>
<dbReference type="InterPro" id="IPR038430">
    <property type="entry name" value="NDAH_ubi_oxred_su3_sf"/>
</dbReference>
<dbReference type="GO" id="GO:0031966">
    <property type="term" value="C:mitochondrial membrane"/>
    <property type="evidence" value="ECO:0007669"/>
    <property type="project" value="UniProtKB-SubCell"/>
</dbReference>
<proteinExistence type="inferred from homology"/>
<keyword evidence="9" id="KW-1278">Translocase</keyword>
<keyword evidence="5 9" id="KW-0812">Transmembrane</keyword>
<dbReference type="InterPro" id="IPR000440">
    <property type="entry name" value="NADH_UbQ/plastoQ_OxRdtase_su3"/>
</dbReference>
<feature type="transmembrane region" description="Helical" evidence="9">
    <location>
        <begin position="90"/>
        <end position="106"/>
    </location>
</feature>
<dbReference type="EC" id="7.1.1.2" evidence="9"/>
<dbReference type="GO" id="GO:0008137">
    <property type="term" value="F:NADH dehydrogenase (ubiquinone) activity"/>
    <property type="evidence" value="ECO:0007669"/>
    <property type="project" value="UniProtKB-UniRule"/>
</dbReference>
<evidence type="ECO:0000256" key="3">
    <source>
        <dbReference type="ARBA" id="ARBA00021007"/>
    </source>
</evidence>
<keyword evidence="9" id="KW-0679">Respiratory chain</keyword>
<evidence type="ECO:0000313" key="10">
    <source>
        <dbReference type="EMBL" id="QIK50414.1"/>
    </source>
</evidence>
<protein>
    <recommendedName>
        <fullName evidence="3 9">NADH-ubiquinone oxidoreductase chain 3</fullName>
        <ecNumber evidence="9">7.1.1.2</ecNumber>
    </recommendedName>
</protein>
<evidence type="ECO:0000256" key="7">
    <source>
        <dbReference type="ARBA" id="ARBA00023136"/>
    </source>
</evidence>
<keyword evidence="9" id="KW-0249">Electron transport</keyword>
<comment type="subcellular location">
    <subcellularLocation>
        <location evidence="1">Membrane</location>
    </subcellularLocation>
    <subcellularLocation>
        <location evidence="9">Mitochondrion membrane</location>
        <topology evidence="9">Multi-pass membrane protein</topology>
    </subcellularLocation>
</comment>
<keyword evidence="9" id="KW-0830">Ubiquinone</keyword>
<keyword evidence="6 9" id="KW-1133">Transmembrane helix</keyword>
<comment type="similarity">
    <text evidence="2 9">Belongs to the complex I subunit 3 family.</text>
</comment>
<comment type="catalytic activity">
    <reaction evidence="8 9">
        <text>a ubiquinone + NADH + 5 H(+)(in) = a ubiquinol + NAD(+) + 4 H(+)(out)</text>
        <dbReference type="Rhea" id="RHEA:29091"/>
        <dbReference type="Rhea" id="RHEA-COMP:9565"/>
        <dbReference type="Rhea" id="RHEA-COMP:9566"/>
        <dbReference type="ChEBI" id="CHEBI:15378"/>
        <dbReference type="ChEBI" id="CHEBI:16389"/>
        <dbReference type="ChEBI" id="CHEBI:17976"/>
        <dbReference type="ChEBI" id="CHEBI:57540"/>
        <dbReference type="ChEBI" id="CHEBI:57945"/>
        <dbReference type="EC" id="7.1.1.2"/>
    </reaction>
</comment>